<name>A0AAD4CSN5_ASPNN</name>
<evidence type="ECO:0000256" key="1">
    <source>
        <dbReference type="SAM" id="SignalP"/>
    </source>
</evidence>
<feature type="signal peptide" evidence="1">
    <location>
        <begin position="1"/>
        <end position="26"/>
    </location>
</feature>
<keyword evidence="1" id="KW-0732">Signal</keyword>
<dbReference type="InterPro" id="IPR020915">
    <property type="entry name" value="UPF0311"/>
</dbReference>
<gene>
    <name evidence="2" type="ORF">FE257_004983</name>
</gene>
<accession>A0AAD4CSN5</accession>
<dbReference type="EMBL" id="VCAU01000021">
    <property type="protein sequence ID" value="KAF9891048.1"/>
    <property type="molecule type" value="Genomic_DNA"/>
</dbReference>
<feature type="chain" id="PRO_5041910677" evidence="1">
    <location>
        <begin position="27"/>
        <end position="180"/>
    </location>
</feature>
<dbReference type="PANTHER" id="PTHR37315:SF1">
    <property type="entry name" value="UPF0311 PROTEIN BLR7842"/>
    <property type="match status" value="1"/>
</dbReference>
<organism evidence="2 3">
    <name type="scientific">Aspergillus nanangensis</name>
    <dbReference type="NCBI Taxonomy" id="2582783"/>
    <lineage>
        <taxon>Eukaryota</taxon>
        <taxon>Fungi</taxon>
        <taxon>Dikarya</taxon>
        <taxon>Ascomycota</taxon>
        <taxon>Pezizomycotina</taxon>
        <taxon>Eurotiomycetes</taxon>
        <taxon>Eurotiomycetidae</taxon>
        <taxon>Eurotiales</taxon>
        <taxon>Aspergillaceae</taxon>
        <taxon>Aspergillus</taxon>
        <taxon>Aspergillus subgen. Circumdati</taxon>
    </lineage>
</organism>
<reference evidence="2" key="2">
    <citation type="submission" date="2020-02" db="EMBL/GenBank/DDBJ databases">
        <authorList>
            <person name="Gilchrist C.L.M."/>
            <person name="Chooi Y.-H."/>
        </authorList>
    </citation>
    <scope>NUCLEOTIDE SEQUENCE</scope>
    <source>
        <strain evidence="2">MST-FP2251</strain>
    </source>
</reference>
<evidence type="ECO:0000313" key="3">
    <source>
        <dbReference type="Proteomes" id="UP001194746"/>
    </source>
</evidence>
<dbReference type="Gene3D" id="2.40.160.20">
    <property type="match status" value="1"/>
</dbReference>
<dbReference type="PANTHER" id="PTHR37315">
    <property type="entry name" value="UPF0311 PROTEIN BLR7842"/>
    <property type="match status" value="1"/>
</dbReference>
<dbReference type="Proteomes" id="UP001194746">
    <property type="component" value="Unassembled WGS sequence"/>
</dbReference>
<protein>
    <submittedName>
        <fullName evidence="2">Uncharacterized protein</fullName>
    </submittedName>
</protein>
<proteinExistence type="predicted"/>
<reference evidence="2" key="1">
    <citation type="journal article" date="2019" name="Beilstein J. Org. Chem.">
        <title>Nanangenines: drimane sesquiterpenoids as the dominant metabolite cohort of a novel Australian fungus, Aspergillus nanangensis.</title>
        <authorList>
            <person name="Lacey H.J."/>
            <person name="Gilchrist C.L.M."/>
            <person name="Crombie A."/>
            <person name="Kalaitzis J.A."/>
            <person name="Vuong D."/>
            <person name="Rutledge P.J."/>
            <person name="Turner P."/>
            <person name="Pitt J.I."/>
            <person name="Lacey E."/>
            <person name="Chooi Y.H."/>
            <person name="Piggott A.M."/>
        </authorList>
    </citation>
    <scope>NUCLEOTIDE SEQUENCE</scope>
    <source>
        <strain evidence="2">MST-FP2251</strain>
    </source>
</reference>
<evidence type="ECO:0000313" key="2">
    <source>
        <dbReference type="EMBL" id="KAF9891048.1"/>
    </source>
</evidence>
<keyword evidence="3" id="KW-1185">Reference proteome</keyword>
<dbReference type="Pfam" id="PF11578">
    <property type="entry name" value="DUF3237"/>
    <property type="match status" value="1"/>
</dbReference>
<sequence>MFTLSTLKNSLLALSCLPLISLPAIATSPPSPALTFLYTAYVECDGNLMRSEGPYGTRMTIPIVGGNFTGPHLSGTILNVGADWGVVDPQTKIFSADTRYNLRTNDGEGIFIRTSGPTSPSGPLHLRLIFETGSRKYYWLNHIIAIGTLTPVKLTATGSTLRIDAWNMASDWNSTSVIFD</sequence>
<dbReference type="AlphaFoldDB" id="A0AAD4CSN5"/>
<comment type="caution">
    <text evidence="2">The sequence shown here is derived from an EMBL/GenBank/DDBJ whole genome shotgun (WGS) entry which is preliminary data.</text>
</comment>